<dbReference type="PANTHER" id="PTHR12304:SF4">
    <property type="entry name" value="URIDINE NUCLEOSIDASE"/>
    <property type="match status" value="1"/>
</dbReference>
<dbReference type="SUPFAM" id="SSF53590">
    <property type="entry name" value="Nucleoside hydrolase"/>
    <property type="match status" value="1"/>
</dbReference>
<evidence type="ECO:0000259" key="3">
    <source>
        <dbReference type="Pfam" id="PF01156"/>
    </source>
</evidence>
<dbReference type="PANTHER" id="PTHR12304">
    <property type="entry name" value="INOSINE-URIDINE PREFERRING NUCLEOSIDE HYDROLASE"/>
    <property type="match status" value="1"/>
</dbReference>
<sequence>MTKIILDTDPGVGIPGTDADDPLALMLALADPRLELLGVTTVFGNCPPALGARGAAAVLAAAGRSDVPVAVGMGTRLDGGLPEPLVEAYRGARGEPGAIELPDLAGAAVKQHAVDLIIDTVLAHPGEVTVVAIGPQTNLAMALLKEPSLARNLRSVVFMGGALGLEPRYGRGNITPVAECNIWFDPRAADVVFRSGVDLTMVGLDVTNPATGLVLGDDAIRGIDRTASRIAPMLADVCATYLDAPMFDWADGCVLYDPLAVAVAADPGVATFTDLAVGVETRGELTLGQTVPLRDREPNLRACVDVDGARVVDGILSRILTL</sequence>
<dbReference type="Pfam" id="PF01156">
    <property type="entry name" value="IU_nuc_hydro"/>
    <property type="match status" value="1"/>
</dbReference>
<evidence type="ECO:0000313" key="5">
    <source>
        <dbReference type="Proteomes" id="UP001596058"/>
    </source>
</evidence>
<dbReference type="EMBL" id="JBHSPA010000084">
    <property type="protein sequence ID" value="MFC5832669.1"/>
    <property type="molecule type" value="Genomic_DNA"/>
</dbReference>
<evidence type="ECO:0000313" key="4">
    <source>
        <dbReference type="EMBL" id="MFC5832669.1"/>
    </source>
</evidence>
<dbReference type="GO" id="GO:0016787">
    <property type="term" value="F:hydrolase activity"/>
    <property type="evidence" value="ECO:0007669"/>
    <property type="project" value="UniProtKB-KW"/>
</dbReference>
<keyword evidence="1 4" id="KW-0378">Hydrolase</keyword>
<dbReference type="Proteomes" id="UP001596058">
    <property type="component" value="Unassembled WGS sequence"/>
</dbReference>
<feature type="domain" description="Inosine/uridine-preferring nucleoside hydrolase" evidence="3">
    <location>
        <begin position="4"/>
        <end position="312"/>
    </location>
</feature>
<evidence type="ECO:0000256" key="1">
    <source>
        <dbReference type="ARBA" id="ARBA00022801"/>
    </source>
</evidence>
<dbReference type="InterPro" id="IPR023186">
    <property type="entry name" value="IUNH"/>
</dbReference>
<accession>A0ABW1D456</accession>
<dbReference type="RefSeq" id="WP_379522104.1">
    <property type="nucleotide sequence ID" value="NZ_JBHSPA010000084.1"/>
</dbReference>
<comment type="caution">
    <text evidence="4">The sequence shown here is derived from an EMBL/GenBank/DDBJ whole genome shotgun (WGS) entry which is preliminary data.</text>
</comment>
<dbReference type="InterPro" id="IPR001910">
    <property type="entry name" value="Inosine/uridine_hydrolase_dom"/>
</dbReference>
<proteinExistence type="predicted"/>
<dbReference type="Gene3D" id="3.90.245.10">
    <property type="entry name" value="Ribonucleoside hydrolase-like"/>
    <property type="match status" value="1"/>
</dbReference>
<reference evidence="5" key="1">
    <citation type="journal article" date="2019" name="Int. J. Syst. Evol. Microbiol.">
        <title>The Global Catalogue of Microorganisms (GCM) 10K type strain sequencing project: providing services to taxonomists for standard genome sequencing and annotation.</title>
        <authorList>
            <consortium name="The Broad Institute Genomics Platform"/>
            <consortium name="The Broad Institute Genome Sequencing Center for Infectious Disease"/>
            <person name="Wu L."/>
            <person name="Ma J."/>
        </authorList>
    </citation>
    <scope>NUCLEOTIDE SEQUENCE [LARGE SCALE GENOMIC DNA]</scope>
    <source>
        <strain evidence="5">CCUG 53903</strain>
    </source>
</reference>
<name>A0ABW1D456_9ACTN</name>
<organism evidence="4 5">
    <name type="scientific">Nonomuraea insulae</name>
    <dbReference type="NCBI Taxonomy" id="1616787"/>
    <lineage>
        <taxon>Bacteria</taxon>
        <taxon>Bacillati</taxon>
        <taxon>Actinomycetota</taxon>
        <taxon>Actinomycetes</taxon>
        <taxon>Streptosporangiales</taxon>
        <taxon>Streptosporangiaceae</taxon>
        <taxon>Nonomuraea</taxon>
    </lineage>
</organism>
<evidence type="ECO:0000256" key="2">
    <source>
        <dbReference type="ARBA" id="ARBA00023295"/>
    </source>
</evidence>
<dbReference type="InterPro" id="IPR036452">
    <property type="entry name" value="Ribo_hydro-like"/>
</dbReference>
<keyword evidence="2" id="KW-0326">Glycosidase</keyword>
<protein>
    <submittedName>
        <fullName evidence="4">Nucleoside hydrolase</fullName>
    </submittedName>
</protein>
<gene>
    <name evidence="4" type="ORF">ACFPZ3_53200</name>
</gene>
<keyword evidence="5" id="KW-1185">Reference proteome</keyword>